<evidence type="ECO:0000256" key="8">
    <source>
        <dbReference type="ARBA" id="ARBA00023006"/>
    </source>
</evidence>
<reference evidence="13" key="1">
    <citation type="submission" date="2020-12" db="EMBL/GenBank/DDBJ databases">
        <title>Metabolic potential, ecology and presence of endohyphal bacteria is reflected in genomic diversity of Mucoromycotina.</title>
        <authorList>
            <person name="Muszewska A."/>
            <person name="Okrasinska A."/>
            <person name="Steczkiewicz K."/>
            <person name="Drgas O."/>
            <person name="Orlowska M."/>
            <person name="Perlinska-Lenart U."/>
            <person name="Aleksandrzak-Piekarczyk T."/>
            <person name="Szatraj K."/>
            <person name="Zielenkiewicz U."/>
            <person name="Pilsyk S."/>
            <person name="Malc E."/>
            <person name="Mieczkowski P."/>
            <person name="Kruszewska J.S."/>
            <person name="Biernat P."/>
            <person name="Pawlowska J."/>
        </authorList>
    </citation>
    <scope>NUCLEOTIDE SEQUENCE</scope>
    <source>
        <strain evidence="13">CBS 226.32</strain>
    </source>
</reference>
<dbReference type="GO" id="GO:0004197">
    <property type="term" value="F:cysteine-type endopeptidase activity"/>
    <property type="evidence" value="ECO:0007669"/>
    <property type="project" value="TreeGrafter"/>
</dbReference>
<dbReference type="GO" id="GO:0015031">
    <property type="term" value="P:protein transport"/>
    <property type="evidence" value="ECO:0007669"/>
    <property type="project" value="UniProtKB-KW"/>
</dbReference>
<sequence length="512" mass="58217">MTQHFNEQKNTDKELPQPHNSNHISTAPLKDKLLTNSSYLAAEIPLKLGHFMSNLWISGSELSSSFFLQNGECNPGSENTQIIWLLGCPYQSKPLDQMQQAILDAQKDEMFRPGADREDEEIHKDNVSLVWPPDFYDDFTSRLWMTYRHNYPPIRPSNHKTDIGWGCMLRSGQSLLANTMLIHFLSRDWRRQKQTTAAKKQYGKIIHWFLDELSPRAPFSIHRIALLGKQLGKNIGEWFGPSTISQVIQALVSDFQPADLSVYIATDGTIYLDGVQDVTTGKKPRGDFSYFSNKLSSSSSDEGRKEAKNLYDASSTPQEETTFPNDMLPDDKDTVFKSVLILVPLRLGIDSLHPTYYSALKACFELPSFVGIAGGRPNSSLYFIGLQGDDLIYLDPHFSRPALETKSLSEYTREDFSTYHCTIPRRIPISNLDPSMMLGFYCRTRKELDLLCDQIKTISQKYSAIFSIQQSAPEYDEDVRSENDFGVMSDEDDQLEEEYKNDGSDSDCNSIF</sequence>
<evidence type="ECO:0000256" key="3">
    <source>
        <dbReference type="ARBA" id="ARBA00022490"/>
    </source>
</evidence>
<dbReference type="PANTHER" id="PTHR22624">
    <property type="entry name" value="CYSTEINE PROTEASE ATG4"/>
    <property type="match status" value="1"/>
</dbReference>
<dbReference type="Proteomes" id="UP000650833">
    <property type="component" value="Unassembled WGS sequence"/>
</dbReference>
<evidence type="ECO:0000256" key="2">
    <source>
        <dbReference type="ARBA" id="ARBA00022448"/>
    </source>
</evidence>
<keyword evidence="8" id="KW-0072">Autophagy</keyword>
<feature type="domain" description="Peptidase C54 catalytic" evidence="12">
    <location>
        <begin position="134"/>
        <end position="453"/>
    </location>
</feature>
<dbReference type="Pfam" id="PF03416">
    <property type="entry name" value="Peptidase_C54"/>
    <property type="match status" value="1"/>
</dbReference>
<evidence type="ECO:0000256" key="7">
    <source>
        <dbReference type="ARBA" id="ARBA00022927"/>
    </source>
</evidence>
<dbReference type="GO" id="GO:0016485">
    <property type="term" value="P:protein processing"/>
    <property type="evidence" value="ECO:0007669"/>
    <property type="project" value="TreeGrafter"/>
</dbReference>
<dbReference type="EMBL" id="JAEPRC010000272">
    <property type="protein sequence ID" value="KAG2201877.1"/>
    <property type="molecule type" value="Genomic_DNA"/>
</dbReference>
<evidence type="ECO:0000313" key="13">
    <source>
        <dbReference type="EMBL" id="KAG2201877.1"/>
    </source>
</evidence>
<evidence type="ECO:0000256" key="10">
    <source>
        <dbReference type="RuleBase" id="RU363115"/>
    </source>
</evidence>
<evidence type="ECO:0000259" key="12">
    <source>
        <dbReference type="Pfam" id="PF03416"/>
    </source>
</evidence>
<dbReference type="GO" id="GO:0005634">
    <property type="term" value="C:nucleus"/>
    <property type="evidence" value="ECO:0007669"/>
    <property type="project" value="UniProtKB-SubCell"/>
</dbReference>
<dbReference type="GO" id="GO:0035973">
    <property type="term" value="P:aggrephagy"/>
    <property type="evidence" value="ECO:0007669"/>
    <property type="project" value="TreeGrafter"/>
</dbReference>
<comment type="similarity">
    <text evidence="1 10">Belongs to the peptidase C54 family.</text>
</comment>
<comment type="subcellular location">
    <subcellularLocation>
        <location evidence="10">Nucleus</location>
    </subcellularLocation>
    <subcellularLocation>
        <location evidence="10">Cytoplasm</location>
    </subcellularLocation>
</comment>
<evidence type="ECO:0000256" key="4">
    <source>
        <dbReference type="ARBA" id="ARBA00022670"/>
    </source>
</evidence>
<keyword evidence="4 10" id="KW-0645">Protease</keyword>
<keyword evidence="6" id="KW-0788">Thiol protease</keyword>
<dbReference type="InterPro" id="IPR005078">
    <property type="entry name" value="Peptidase_C54"/>
</dbReference>
<evidence type="ECO:0000256" key="1">
    <source>
        <dbReference type="ARBA" id="ARBA00010958"/>
    </source>
</evidence>
<accession>A0A8H7V1D5</accession>
<dbReference type="PANTHER" id="PTHR22624:SF49">
    <property type="entry name" value="CYSTEINE PROTEASE"/>
    <property type="match status" value="1"/>
</dbReference>
<keyword evidence="7" id="KW-0653">Protein transport</keyword>
<evidence type="ECO:0000256" key="6">
    <source>
        <dbReference type="ARBA" id="ARBA00022807"/>
    </source>
</evidence>
<dbReference type="EC" id="3.4.22.-" evidence="10"/>
<keyword evidence="3 10" id="KW-0963">Cytoplasm</keyword>
<comment type="catalytic activity">
    <reaction evidence="9">
        <text>[protein]-C-terminal L-amino acid-glycyl-phosphatidylethanolamide + H2O = [protein]-C-terminal L-amino acid-glycine + a 1,2-diacyl-sn-glycero-3-phosphoethanolamine</text>
        <dbReference type="Rhea" id="RHEA:67548"/>
        <dbReference type="Rhea" id="RHEA-COMP:17323"/>
        <dbReference type="Rhea" id="RHEA-COMP:17324"/>
        <dbReference type="ChEBI" id="CHEBI:15377"/>
        <dbReference type="ChEBI" id="CHEBI:64612"/>
        <dbReference type="ChEBI" id="CHEBI:172940"/>
        <dbReference type="ChEBI" id="CHEBI:172941"/>
    </reaction>
    <physiologicalReaction direction="left-to-right" evidence="9">
        <dbReference type="Rhea" id="RHEA:67549"/>
    </physiologicalReaction>
</comment>
<evidence type="ECO:0000256" key="9">
    <source>
        <dbReference type="ARBA" id="ARBA00029362"/>
    </source>
</evidence>
<comment type="function">
    <text evidence="10">Required for selective autophagic degradation of the nucleus (nucleophagy) as well as for mitophagy which contributes to regulate mitochondrial quantity and quality by eliminating the mitochondria to a basal level to fulfill cellular energy requirements and preventing excess ROS production.</text>
</comment>
<feature type="compositionally biased region" description="Basic and acidic residues" evidence="11">
    <location>
        <begin position="1"/>
        <end position="16"/>
    </location>
</feature>
<dbReference type="AlphaFoldDB" id="A0A8H7V1D5"/>
<feature type="region of interest" description="Disordered" evidence="11">
    <location>
        <begin position="1"/>
        <end position="28"/>
    </location>
</feature>
<dbReference type="GO" id="GO:0034727">
    <property type="term" value="P:piecemeal microautophagy of the nucleus"/>
    <property type="evidence" value="ECO:0007669"/>
    <property type="project" value="TreeGrafter"/>
</dbReference>
<evidence type="ECO:0000313" key="14">
    <source>
        <dbReference type="Proteomes" id="UP000650833"/>
    </source>
</evidence>
<feature type="region of interest" description="Disordered" evidence="11">
    <location>
        <begin position="492"/>
        <end position="512"/>
    </location>
</feature>
<dbReference type="InterPro" id="IPR038765">
    <property type="entry name" value="Papain-like_cys_pep_sf"/>
</dbReference>
<dbReference type="GO" id="GO:0000423">
    <property type="term" value="P:mitophagy"/>
    <property type="evidence" value="ECO:0007669"/>
    <property type="project" value="TreeGrafter"/>
</dbReference>
<dbReference type="GO" id="GO:0005737">
    <property type="term" value="C:cytoplasm"/>
    <property type="evidence" value="ECO:0007669"/>
    <property type="project" value="UniProtKB-SubCell"/>
</dbReference>
<keyword evidence="10" id="KW-0539">Nucleus</keyword>
<gene>
    <name evidence="13" type="ORF">INT46_007647</name>
</gene>
<protein>
    <recommendedName>
        <fullName evidence="10">Cysteine protease</fullName>
        <ecNumber evidence="10">3.4.22.-</ecNumber>
    </recommendedName>
</protein>
<name>A0A8H7V1D5_9FUNG</name>
<evidence type="ECO:0000256" key="11">
    <source>
        <dbReference type="SAM" id="MobiDB-lite"/>
    </source>
</evidence>
<comment type="caution">
    <text evidence="13">The sequence shown here is derived from an EMBL/GenBank/DDBJ whole genome shotgun (WGS) entry which is preliminary data.</text>
</comment>
<organism evidence="13 14">
    <name type="scientific">Mucor plumbeus</name>
    <dbReference type="NCBI Taxonomy" id="97098"/>
    <lineage>
        <taxon>Eukaryota</taxon>
        <taxon>Fungi</taxon>
        <taxon>Fungi incertae sedis</taxon>
        <taxon>Mucoromycota</taxon>
        <taxon>Mucoromycotina</taxon>
        <taxon>Mucoromycetes</taxon>
        <taxon>Mucorales</taxon>
        <taxon>Mucorineae</taxon>
        <taxon>Mucoraceae</taxon>
        <taxon>Mucor</taxon>
    </lineage>
</organism>
<dbReference type="GO" id="GO:0019786">
    <property type="term" value="F:protein-phosphatidylethanolamide deconjugating activity"/>
    <property type="evidence" value="ECO:0007669"/>
    <property type="project" value="InterPro"/>
</dbReference>
<keyword evidence="5 10" id="KW-0378">Hydrolase</keyword>
<feature type="region of interest" description="Disordered" evidence="11">
    <location>
        <begin position="294"/>
        <end position="327"/>
    </location>
</feature>
<keyword evidence="2" id="KW-0813">Transport</keyword>
<dbReference type="SUPFAM" id="SSF54001">
    <property type="entry name" value="Cysteine proteinases"/>
    <property type="match status" value="1"/>
</dbReference>
<dbReference type="InterPro" id="IPR046792">
    <property type="entry name" value="Peptidase_C54_cat"/>
</dbReference>
<dbReference type="OrthoDB" id="2960936at2759"/>
<evidence type="ECO:0000256" key="5">
    <source>
        <dbReference type="ARBA" id="ARBA00022801"/>
    </source>
</evidence>
<proteinExistence type="inferred from homology"/>
<keyword evidence="14" id="KW-1185">Reference proteome</keyword>
<dbReference type="GO" id="GO:0000045">
    <property type="term" value="P:autophagosome assembly"/>
    <property type="evidence" value="ECO:0007669"/>
    <property type="project" value="TreeGrafter"/>
</dbReference>
<feature type="compositionally biased region" description="Polar residues" evidence="11">
    <location>
        <begin position="312"/>
        <end position="324"/>
    </location>
</feature>